<evidence type="ECO:0000313" key="1">
    <source>
        <dbReference type="EMBL" id="RLN69143.1"/>
    </source>
</evidence>
<dbReference type="EMBL" id="MBDO02000007">
    <property type="protein sequence ID" value="RLN69143.1"/>
    <property type="molecule type" value="Genomic_DNA"/>
</dbReference>
<dbReference type="EMBL" id="MBAD02000071">
    <property type="protein sequence ID" value="RLN71524.1"/>
    <property type="molecule type" value="Genomic_DNA"/>
</dbReference>
<dbReference type="Proteomes" id="UP000277300">
    <property type="component" value="Unassembled WGS sequence"/>
</dbReference>
<dbReference type="Proteomes" id="UP000284657">
    <property type="component" value="Unassembled WGS sequence"/>
</dbReference>
<gene>
    <name evidence="2" type="ORF">BBJ29_000690</name>
    <name evidence="1" type="ORF">BBP00_00000576</name>
</gene>
<evidence type="ECO:0000313" key="2">
    <source>
        <dbReference type="EMBL" id="RLN71524.1"/>
    </source>
</evidence>
<evidence type="ECO:0000313" key="4">
    <source>
        <dbReference type="Proteomes" id="UP000284657"/>
    </source>
</evidence>
<sequence length="193" mass="20685">MALRVSHQAEELQVSSSVVDVNFVSSGPSTVPYFEPSSGSQDFPVFFRVISQISGFKLKSSSPQAEEKKTKTAMAPPPQYVKSVALKNSTSHSVKVIATFGSEEMEAAGKAKIQETCELGPQGETTLKEHEYDMGGWTAVAALFSLEIEHSEGNGLLSKTLYTPSVSGIVDLLHVDIGADTEAKSFRVAAREA</sequence>
<protein>
    <submittedName>
        <fullName evidence="1">Uncharacterized protein</fullName>
    </submittedName>
</protein>
<proteinExistence type="predicted"/>
<dbReference type="OrthoDB" id="71321at2759"/>
<evidence type="ECO:0000313" key="3">
    <source>
        <dbReference type="Proteomes" id="UP000277300"/>
    </source>
</evidence>
<dbReference type="AlphaFoldDB" id="A0A3F2S328"/>
<comment type="caution">
    <text evidence="1">The sequence shown here is derived from an EMBL/GenBank/DDBJ whole genome shotgun (WGS) entry which is preliminary data.</text>
</comment>
<reference evidence="3 4" key="1">
    <citation type="submission" date="2018-07" db="EMBL/GenBank/DDBJ databases">
        <title>Genome sequencing of oomycete isolates from Chile give support for New Zealand origin for Phytophthora kernoviae and make available the first Nothophytophthora sp. genome.</title>
        <authorList>
            <person name="Studholme D.J."/>
            <person name="Sanfuentes E."/>
            <person name="Panda P."/>
            <person name="Hill R."/>
            <person name="Sambles C."/>
            <person name="Grant M."/>
            <person name="Williams N.M."/>
            <person name="Mcdougal R.L."/>
        </authorList>
    </citation>
    <scope>NUCLEOTIDE SEQUENCE [LARGE SCALE GENOMIC DNA]</scope>
    <source>
        <strain evidence="1">Chile6</strain>
        <strain evidence="2">Chile7</strain>
    </source>
</reference>
<name>A0A3F2S328_9STRA</name>
<organism evidence="1 3">
    <name type="scientific">Phytophthora kernoviae</name>
    <dbReference type="NCBI Taxonomy" id="325452"/>
    <lineage>
        <taxon>Eukaryota</taxon>
        <taxon>Sar</taxon>
        <taxon>Stramenopiles</taxon>
        <taxon>Oomycota</taxon>
        <taxon>Peronosporomycetes</taxon>
        <taxon>Peronosporales</taxon>
        <taxon>Peronosporaceae</taxon>
        <taxon>Phytophthora</taxon>
    </lineage>
</organism>
<accession>A0A3F2S328</accession>